<evidence type="ECO:0000256" key="1">
    <source>
        <dbReference type="SAM" id="MobiDB-lite"/>
    </source>
</evidence>
<feature type="region of interest" description="Disordered" evidence="1">
    <location>
        <begin position="66"/>
        <end position="85"/>
    </location>
</feature>
<name>A0A7W7SIT4_9ACTN</name>
<gene>
    <name evidence="2" type="ORF">F4556_006422</name>
</gene>
<dbReference type="AlphaFoldDB" id="A0A7W7SIT4"/>
<feature type="region of interest" description="Disordered" evidence="1">
    <location>
        <begin position="333"/>
        <end position="355"/>
    </location>
</feature>
<dbReference type="EMBL" id="JACHJR010000001">
    <property type="protein sequence ID" value="MBB4950887.1"/>
    <property type="molecule type" value="Genomic_DNA"/>
</dbReference>
<evidence type="ECO:0000313" key="3">
    <source>
        <dbReference type="Proteomes" id="UP000573327"/>
    </source>
</evidence>
<sequence length="376" mass="39958">MFVHHQLLEDLVRQVQAIDEAAAGADATAAHGSIGLPLTRFALGRQAETGTADESAAGIELGPLAGRTSSDVLGPEEAADGADEEKVHDLRRRLAVRFGRTSAALPLVPRLLTIRLLLEFKARGSWPAGDRSWYGLLTGAVQPLGALDPDRLADDEAEAAASLAAVVLAVLDFQATDGADRTRYEQLAESLGPLLPAAEPDRITGYVSPELAGAFGVMVDVDHVLELANGILRDPVTRAVHELDAEPDSTARKHSPRLLSVHGHWSDLTRAALDAVGRTGLNGPIGAWAIDDETGAWTFVAWRKPDLFEVTQHGRTPGWRHFQLPPVSNPAGLARGAGLRGRPPKASGPLAQPTPIGRELLDELGLLHPFPPSEEA</sequence>
<dbReference type="RefSeq" id="WP_184922478.1">
    <property type="nucleotide sequence ID" value="NZ_JACHJR010000001.1"/>
</dbReference>
<accession>A0A7W7SIT4</accession>
<organism evidence="2 3">
    <name type="scientific">Kitasatospora gansuensis</name>
    <dbReference type="NCBI Taxonomy" id="258050"/>
    <lineage>
        <taxon>Bacteria</taxon>
        <taxon>Bacillati</taxon>
        <taxon>Actinomycetota</taxon>
        <taxon>Actinomycetes</taxon>
        <taxon>Kitasatosporales</taxon>
        <taxon>Streptomycetaceae</taxon>
        <taxon>Kitasatospora</taxon>
    </lineage>
</organism>
<protein>
    <submittedName>
        <fullName evidence="2">Uncharacterized protein</fullName>
    </submittedName>
</protein>
<reference evidence="2 3" key="1">
    <citation type="submission" date="2020-08" db="EMBL/GenBank/DDBJ databases">
        <title>Sequencing the genomes of 1000 actinobacteria strains.</title>
        <authorList>
            <person name="Klenk H.-P."/>
        </authorList>
    </citation>
    <scope>NUCLEOTIDE SEQUENCE [LARGE SCALE GENOMIC DNA]</scope>
    <source>
        <strain evidence="2 3">DSM 44786</strain>
    </source>
</reference>
<dbReference type="Proteomes" id="UP000573327">
    <property type="component" value="Unassembled WGS sequence"/>
</dbReference>
<proteinExistence type="predicted"/>
<evidence type="ECO:0000313" key="2">
    <source>
        <dbReference type="EMBL" id="MBB4950887.1"/>
    </source>
</evidence>
<comment type="caution">
    <text evidence="2">The sequence shown here is derived from an EMBL/GenBank/DDBJ whole genome shotgun (WGS) entry which is preliminary data.</text>
</comment>
<keyword evidence="3" id="KW-1185">Reference proteome</keyword>